<keyword evidence="3" id="KW-1185">Reference proteome</keyword>
<dbReference type="InterPro" id="IPR024983">
    <property type="entry name" value="CHAT_dom"/>
</dbReference>
<evidence type="ECO:0000313" key="3">
    <source>
        <dbReference type="Proteomes" id="UP000664167"/>
    </source>
</evidence>
<dbReference type="EMBL" id="JAFLRJ010000127">
    <property type="protein sequence ID" value="MBO0512955.1"/>
    <property type="molecule type" value="Genomic_DNA"/>
</dbReference>
<comment type="caution">
    <text evidence="2">The sequence shown here is derived from an EMBL/GenBank/DDBJ whole genome shotgun (WGS) entry which is preliminary data.</text>
</comment>
<dbReference type="AlphaFoldDB" id="A0A939F9I5"/>
<evidence type="ECO:0000313" key="2">
    <source>
        <dbReference type="EMBL" id="MBO0512955.1"/>
    </source>
</evidence>
<protein>
    <submittedName>
        <fullName evidence="2">CHAT domain-containing protein</fullName>
    </submittedName>
</protein>
<dbReference type="Pfam" id="PF12770">
    <property type="entry name" value="CHAT"/>
    <property type="match status" value="1"/>
</dbReference>
<dbReference type="Proteomes" id="UP000664167">
    <property type="component" value="Unassembled WGS sequence"/>
</dbReference>
<dbReference type="Gene3D" id="3.40.50.1460">
    <property type="match status" value="1"/>
</dbReference>
<accession>A0A939F9I5</accession>
<name>A0A939F9I5_9ACTN</name>
<proteinExistence type="predicted"/>
<gene>
    <name evidence="2" type="ORF">J0695_14210</name>
</gene>
<dbReference type="RefSeq" id="WP_206962384.1">
    <property type="nucleotide sequence ID" value="NZ_BAAAJJ010000007.1"/>
</dbReference>
<reference evidence="2" key="1">
    <citation type="submission" date="2021-03" db="EMBL/GenBank/DDBJ databases">
        <title>Streptomyces poriferae sp. nov., a novel marine sponge-derived Actinobacteria species with anti-MRSA activity.</title>
        <authorList>
            <person name="Sandoval-Powers M."/>
            <person name="Kralova S."/>
            <person name="Nguyen G.-S."/>
            <person name="Fawwal D."/>
            <person name="Degnes K."/>
            <person name="Klinkenberg G."/>
            <person name="Sletta H."/>
            <person name="Wentzel A."/>
            <person name="Liles M.R."/>
        </authorList>
    </citation>
    <scope>NUCLEOTIDE SEQUENCE</scope>
    <source>
        <strain evidence="2">DSM 41794</strain>
    </source>
</reference>
<sequence length="599" mass="67092">MTDRPVNLQIHAQRFDRFSQDDRAEGEIVYSFYADGTFLGRTTVDIGTRRTLLGRLYDLTSRVTVTGWSTDSSDQLARFGRHLYALFFPPEVKRSIFHTSRRGIIALELQDHDVPWELICDEYGFISRRIAFGRTLIRPSKVMENSARKSVCVAVVGDPTQDLPEARREAEEIAEKCRDALAILKQRFSIYGSVRLLLGAEATKEAVLLDLLMDPSQDIDLLHYAGHAKFDPRDPSNSSLPLSDGDFRGFEARNLGCSPFVFVNGCRAAATSPDGVASFGAVSGLAAEFLTGGAVAYIAPLWPVGDAPARRVAQTFYKNVMAGDSAGEAIFAARKSEETPDALAYVLFGDPAETLPIFKPQLTAGPYVNDIGIDRIIQLEREYPGLELLAVNDLPWIIWDEKDVRAWVHAIPMDAERSLRSERALMEYIEEFGNLVESGSKTLLSIVSARVLRGYLASRGATRAQELIDHVRRLSSAPRFGLVISEYEDGEIEEIELVSRFGNIPPDPASSVYVFNKQTRFEDSERTYNLYEDYNPDMIRHYLERYMRLLRRALADYGEEFQVTLGLESFQTINECTGRILHGMCAGLFGKDWDEPSGT</sequence>
<feature type="domain" description="CHAT" evidence="1">
    <location>
        <begin position="78"/>
        <end position="337"/>
    </location>
</feature>
<organism evidence="2 3">
    <name type="scientific">Streptomyces beijiangensis</name>
    <dbReference type="NCBI Taxonomy" id="163361"/>
    <lineage>
        <taxon>Bacteria</taxon>
        <taxon>Bacillati</taxon>
        <taxon>Actinomycetota</taxon>
        <taxon>Actinomycetes</taxon>
        <taxon>Kitasatosporales</taxon>
        <taxon>Streptomycetaceae</taxon>
        <taxon>Streptomyces</taxon>
    </lineage>
</organism>
<evidence type="ECO:0000259" key="1">
    <source>
        <dbReference type="Pfam" id="PF12770"/>
    </source>
</evidence>